<feature type="domain" description="HMG" evidence="2">
    <location>
        <begin position="262"/>
        <end position="391"/>
    </location>
</feature>
<dbReference type="AlphaFoldDB" id="A0A4R0RQD0"/>
<accession>A0A4R0RQD0</accession>
<reference evidence="3 4" key="1">
    <citation type="submission" date="2018-11" db="EMBL/GenBank/DDBJ databases">
        <title>Genome assembly of Steccherinum ochraceum LE-BIN_3174, the white-rot fungus of the Steccherinaceae family (The Residual Polyporoid clade, Polyporales, Basidiomycota).</title>
        <authorList>
            <person name="Fedorova T.V."/>
            <person name="Glazunova O.A."/>
            <person name="Landesman E.O."/>
            <person name="Moiseenko K.V."/>
            <person name="Psurtseva N.V."/>
            <person name="Savinova O.S."/>
            <person name="Shakhova N.V."/>
            <person name="Tyazhelova T.V."/>
            <person name="Vasina D.V."/>
        </authorList>
    </citation>
    <scope>NUCLEOTIDE SEQUENCE [LARGE SCALE GENOMIC DNA]</scope>
    <source>
        <strain evidence="3 4">LE-BIN_3174</strain>
    </source>
</reference>
<name>A0A4R0RQD0_9APHY</name>
<keyword evidence="4" id="KW-1185">Reference proteome</keyword>
<evidence type="ECO:0000313" key="4">
    <source>
        <dbReference type="Proteomes" id="UP000292702"/>
    </source>
</evidence>
<dbReference type="PANTHER" id="PTHR34305:SF1">
    <property type="entry name" value="SWIM-TYPE DOMAIN-CONTAINING PROTEIN"/>
    <property type="match status" value="1"/>
</dbReference>
<dbReference type="PANTHER" id="PTHR34305">
    <property type="entry name" value="EXPRESSED PROTEIN"/>
    <property type="match status" value="1"/>
</dbReference>
<dbReference type="Pfam" id="PF18717">
    <property type="entry name" value="CxC4"/>
    <property type="match status" value="1"/>
</dbReference>
<evidence type="ECO:0000256" key="1">
    <source>
        <dbReference type="SAM" id="MobiDB-lite"/>
    </source>
</evidence>
<evidence type="ECO:0000313" key="3">
    <source>
        <dbReference type="EMBL" id="TCD69372.1"/>
    </source>
</evidence>
<dbReference type="EMBL" id="RWJN01000043">
    <property type="protein sequence ID" value="TCD69372.1"/>
    <property type="molecule type" value="Genomic_DNA"/>
</dbReference>
<gene>
    <name evidence="3" type="ORF">EIP91_007928</name>
</gene>
<feature type="region of interest" description="Disordered" evidence="1">
    <location>
        <begin position="39"/>
        <end position="95"/>
    </location>
</feature>
<evidence type="ECO:0000259" key="2">
    <source>
        <dbReference type="Pfam" id="PF18717"/>
    </source>
</evidence>
<comment type="caution">
    <text evidence="3">The sequence shown here is derived from an EMBL/GenBank/DDBJ whole genome shotgun (WGS) entry which is preliminary data.</text>
</comment>
<organism evidence="3 4">
    <name type="scientific">Steccherinum ochraceum</name>
    <dbReference type="NCBI Taxonomy" id="92696"/>
    <lineage>
        <taxon>Eukaryota</taxon>
        <taxon>Fungi</taxon>
        <taxon>Dikarya</taxon>
        <taxon>Basidiomycota</taxon>
        <taxon>Agaricomycotina</taxon>
        <taxon>Agaricomycetes</taxon>
        <taxon>Polyporales</taxon>
        <taxon>Steccherinaceae</taxon>
        <taxon>Steccherinum</taxon>
    </lineage>
</organism>
<proteinExistence type="predicted"/>
<dbReference type="InterPro" id="IPR040648">
    <property type="entry name" value="HMGXB3_CxC4"/>
</dbReference>
<dbReference type="OrthoDB" id="5598737at2759"/>
<protein>
    <recommendedName>
        <fullName evidence="2">HMG domain-containing protein</fullName>
    </recommendedName>
</protein>
<sequence>MSDDAPRSRLVVSSTPSHIIIPSDSSLTHRRSKLVVNIPDEQPVAAKKRSSSSQLLLYDSAGPRKMHKRTTSRAASGATQREPRARAPTAAQEDEDVIAPTVSEAAVAGTSTAQSQLHEPVSADDPMMGLVELGRHDSGSSTLEERYWAALVDERDCACFRLDDDLFVLQDWSEEEQLLALGVYHHLTALPFDEALYGCTLLIPSEELEPDADGCALLNVASRDDGLGPRGCISFLPIPAPRWCSLPTEWSFVAPKPTYTNPYFPLTDTSRCSCGAGLGPDVLFAKVPVIRSATLYDKDFPKPVTIEVIQCISCRHARRQIGPDLSEFGLFNWNNSLIFSHDILNAYTSMFTASETPFTAYCLTMRRSYAEHGFEHQFCSDDTFIRVWFAFIRLQELDSSMSCPTCGPSPSIIIADGVSLAPHISKLTSKIRPPTTTTSLSERCESISTYKARKLPLIPEPAMRKVLKGFLEAVGSQTDSEDAWKQRIEPLKVDYPAVSQFALLYIQAAVADPKSETSRALRMLLDQISAPDIALQLVPLKAVPLLRDMASASTDPAAWLQRLIPAMGHVLRCYRIPAQGETARNLPVEVRTLAGWLADRAETVYNQLARHDPADAAPISADTVADSSWRQTGTYYGLPEIRQRRVYAKLRNDGQSADRGVEDKSDYGIGGCKKYYSTYSKSNLAGGIMVLWCTHSVCLGFHTMPIAEGRNDVFSAIYTRFPIAPDVVIYDYACQLATYCLVREARYFRDTLFLIDELHAHGHSDCGQACFASNAMYFNELVRKVNTSAAECGNKGMRRIRKPVSFMTYEHAVLYTKAFLDVWNRNIAIRIMSM</sequence>
<dbReference type="Proteomes" id="UP000292702">
    <property type="component" value="Unassembled WGS sequence"/>
</dbReference>